<sequence length="448" mass="46832">MSEFSVEGAELKKLLKLSRAAPISFAYCPGSKVETDLFGLHRRKPAAVMAKSLRASGDGSKVAFGTAQMDGKVVSLQCEKAMPALAKKVKKFLKLNKLSKNIRILDMDGNVTEEDIEDLPDDPDDDDIAATAAPTEAEQPAVATPDPAPAAEPAAVPSDTDDTGDALKQLAARAKALQPRITAVPSPTGDKLRQAFATAVVHLKEGKLDAAGKTLDTLDQVLARLSGTGDASAAAAPAADAEAAQKPKGDPATLKKLQEAAAQLAPKVKALPAGEHSADLTKQLREVIGHIRDGAVDPALAGLRAIQQGLKAAPAEPEGTAPDADPLTIWNAAKEATDGAISALQSKIRQIPDPDLERIAEMGLNGITQGNQTALMKHLMEFRQVDAAGRPKAAAALQAQCKEYRAFLADSELITLCEQNPFGVTVDLRTQLGKALDEIDRAAAAVAA</sequence>
<reference evidence="2" key="2">
    <citation type="submission" date="2023-01" db="EMBL/GenBank/DDBJ databases">
        <title>Draft genome sequence of Sulfitobacter pacificus strain NBRC 109915.</title>
        <authorList>
            <person name="Sun Q."/>
            <person name="Mori K."/>
        </authorList>
    </citation>
    <scope>NUCLEOTIDE SEQUENCE</scope>
    <source>
        <strain evidence="2">NBRC 109915</strain>
    </source>
</reference>
<protein>
    <submittedName>
        <fullName evidence="2">Uncharacterized protein</fullName>
    </submittedName>
</protein>
<name>A0ABQ5VFD3_9RHOB</name>
<proteinExistence type="predicted"/>
<feature type="compositionally biased region" description="Low complexity" evidence="1">
    <location>
        <begin position="134"/>
        <end position="157"/>
    </location>
</feature>
<evidence type="ECO:0000313" key="3">
    <source>
        <dbReference type="Proteomes" id="UP001161388"/>
    </source>
</evidence>
<accession>A0ABQ5VFD3</accession>
<dbReference type="EMBL" id="BSNL01000001">
    <property type="protein sequence ID" value="GLQ25550.1"/>
    <property type="molecule type" value="Genomic_DNA"/>
</dbReference>
<reference evidence="2" key="1">
    <citation type="journal article" date="2014" name="Int. J. Syst. Evol. Microbiol.">
        <title>Complete genome of a new Firmicutes species belonging to the dominant human colonic microbiota ('Ruminococcus bicirculans') reveals two chromosomes and a selective capacity to utilize plant glucans.</title>
        <authorList>
            <consortium name="NISC Comparative Sequencing Program"/>
            <person name="Wegmann U."/>
            <person name="Louis P."/>
            <person name="Goesmann A."/>
            <person name="Henrissat B."/>
            <person name="Duncan S.H."/>
            <person name="Flint H.J."/>
        </authorList>
    </citation>
    <scope>NUCLEOTIDE SEQUENCE</scope>
    <source>
        <strain evidence="2">NBRC 109915</strain>
    </source>
</reference>
<evidence type="ECO:0000256" key="1">
    <source>
        <dbReference type="SAM" id="MobiDB-lite"/>
    </source>
</evidence>
<evidence type="ECO:0000313" key="2">
    <source>
        <dbReference type="EMBL" id="GLQ25550.1"/>
    </source>
</evidence>
<dbReference type="Proteomes" id="UP001161388">
    <property type="component" value="Unassembled WGS sequence"/>
</dbReference>
<gene>
    <name evidence="2" type="ORF">GCM10007927_03530</name>
</gene>
<comment type="caution">
    <text evidence="2">The sequence shown here is derived from an EMBL/GenBank/DDBJ whole genome shotgun (WGS) entry which is preliminary data.</text>
</comment>
<organism evidence="2 3">
    <name type="scientific">Sulfitobacter pacificus</name>
    <dbReference type="NCBI Taxonomy" id="1499314"/>
    <lineage>
        <taxon>Bacteria</taxon>
        <taxon>Pseudomonadati</taxon>
        <taxon>Pseudomonadota</taxon>
        <taxon>Alphaproteobacteria</taxon>
        <taxon>Rhodobacterales</taxon>
        <taxon>Roseobacteraceae</taxon>
        <taxon>Sulfitobacter</taxon>
    </lineage>
</organism>
<feature type="region of interest" description="Disordered" evidence="1">
    <location>
        <begin position="134"/>
        <end position="163"/>
    </location>
</feature>
<keyword evidence="3" id="KW-1185">Reference proteome</keyword>